<reference evidence="5 6" key="1">
    <citation type="submission" date="2019-07" db="EMBL/GenBank/DDBJ databases">
        <title>Whole genome shotgun sequence of Oceanobacillus sojae NBRC 105379.</title>
        <authorList>
            <person name="Hosoyama A."/>
            <person name="Uohara A."/>
            <person name="Ohji S."/>
            <person name="Ichikawa N."/>
        </authorList>
    </citation>
    <scope>NUCLEOTIDE SEQUENCE [LARGE SCALE GENOMIC DNA]</scope>
    <source>
        <strain evidence="5 6">NBRC 105379</strain>
    </source>
</reference>
<dbReference type="PRINTS" id="PR00455">
    <property type="entry name" value="HTHTETR"/>
</dbReference>
<dbReference type="InterPro" id="IPR023772">
    <property type="entry name" value="DNA-bd_HTH_TetR-type_CS"/>
</dbReference>
<organism evidence="5 6">
    <name type="scientific">Oceanobacillus sojae</name>
    <dbReference type="NCBI Taxonomy" id="582851"/>
    <lineage>
        <taxon>Bacteria</taxon>
        <taxon>Bacillati</taxon>
        <taxon>Bacillota</taxon>
        <taxon>Bacilli</taxon>
        <taxon>Bacillales</taxon>
        <taxon>Bacillaceae</taxon>
        <taxon>Oceanobacillus</taxon>
    </lineage>
</organism>
<dbReference type="EMBL" id="BJYM01000002">
    <property type="protein sequence ID" value="GEN85901.1"/>
    <property type="molecule type" value="Genomic_DNA"/>
</dbReference>
<dbReference type="STRING" id="582851.GCA_900162665_02846"/>
<gene>
    <name evidence="5" type="ORF">OSO01_06400</name>
</gene>
<evidence type="ECO:0000313" key="6">
    <source>
        <dbReference type="Proteomes" id="UP000321558"/>
    </source>
</evidence>
<dbReference type="PROSITE" id="PS01081">
    <property type="entry name" value="HTH_TETR_1"/>
    <property type="match status" value="1"/>
</dbReference>
<evidence type="ECO:0000256" key="2">
    <source>
        <dbReference type="ARBA" id="ARBA00023125"/>
    </source>
</evidence>
<feature type="DNA-binding region" description="H-T-H motif" evidence="3">
    <location>
        <begin position="32"/>
        <end position="51"/>
    </location>
</feature>
<keyword evidence="1" id="KW-0678">Repressor</keyword>
<dbReference type="RefSeq" id="WP_147208619.1">
    <property type="nucleotide sequence ID" value="NZ_BJYM01000002.1"/>
</dbReference>
<dbReference type="Proteomes" id="UP000321558">
    <property type="component" value="Unassembled WGS sequence"/>
</dbReference>
<proteinExistence type="predicted"/>
<dbReference type="InterPro" id="IPR001647">
    <property type="entry name" value="HTH_TetR"/>
</dbReference>
<keyword evidence="2 3" id="KW-0238">DNA-binding</keyword>
<comment type="caution">
    <text evidence="5">The sequence shown here is derived from an EMBL/GenBank/DDBJ whole genome shotgun (WGS) entry which is preliminary data.</text>
</comment>
<evidence type="ECO:0000256" key="3">
    <source>
        <dbReference type="PROSITE-ProRule" id="PRU00335"/>
    </source>
</evidence>
<evidence type="ECO:0000259" key="4">
    <source>
        <dbReference type="PROSITE" id="PS50977"/>
    </source>
</evidence>
<dbReference type="Gene3D" id="1.10.357.10">
    <property type="entry name" value="Tetracycline Repressor, domain 2"/>
    <property type="match status" value="1"/>
</dbReference>
<dbReference type="PANTHER" id="PTHR43479">
    <property type="entry name" value="ACREF/ENVCD OPERON REPRESSOR-RELATED"/>
    <property type="match status" value="1"/>
</dbReference>
<keyword evidence="6" id="KW-1185">Reference proteome</keyword>
<feature type="domain" description="HTH tetR-type" evidence="4">
    <location>
        <begin position="9"/>
        <end position="69"/>
    </location>
</feature>
<dbReference type="OrthoDB" id="9780824at2"/>
<dbReference type="SUPFAM" id="SSF48498">
    <property type="entry name" value="Tetracyclin repressor-like, C-terminal domain"/>
    <property type="match status" value="1"/>
</dbReference>
<dbReference type="InterPro" id="IPR009057">
    <property type="entry name" value="Homeodomain-like_sf"/>
</dbReference>
<evidence type="ECO:0000313" key="5">
    <source>
        <dbReference type="EMBL" id="GEN85901.1"/>
    </source>
</evidence>
<dbReference type="AlphaFoldDB" id="A0A511ZER5"/>
<dbReference type="InterPro" id="IPR050624">
    <property type="entry name" value="HTH-type_Tx_Regulator"/>
</dbReference>
<dbReference type="InterPro" id="IPR036271">
    <property type="entry name" value="Tet_transcr_reg_TetR-rel_C_sf"/>
</dbReference>
<dbReference type="SUPFAM" id="SSF46689">
    <property type="entry name" value="Homeodomain-like"/>
    <property type="match status" value="1"/>
</dbReference>
<sequence>MTNKEPKLTKKQIAILEAATDLFAEKGYAGTSTSEIANKAEVAEGTIFKHFKSKKGLLLAIVSPMMVKLVAPMIKKDLNKVLDQEFEYIQDFIRAMIENRKEFIHNNLPMLKILVQEIPFHPELKEQFIKYVGKDIFDKLREIIKYYQDKGQLVDMKAEVIMRTVATSILSYIVMRYVFLPEANWDEEEVETKRIIQILESGVIQKN</sequence>
<evidence type="ECO:0000256" key="1">
    <source>
        <dbReference type="ARBA" id="ARBA00022491"/>
    </source>
</evidence>
<dbReference type="PROSITE" id="PS50977">
    <property type="entry name" value="HTH_TETR_2"/>
    <property type="match status" value="1"/>
</dbReference>
<dbReference type="PANTHER" id="PTHR43479:SF11">
    <property type="entry name" value="ACREF_ENVCD OPERON REPRESSOR-RELATED"/>
    <property type="match status" value="1"/>
</dbReference>
<dbReference type="GO" id="GO:0003677">
    <property type="term" value="F:DNA binding"/>
    <property type="evidence" value="ECO:0007669"/>
    <property type="project" value="UniProtKB-UniRule"/>
</dbReference>
<accession>A0A511ZER5</accession>
<protein>
    <submittedName>
        <fullName evidence="5">TetR family transcriptional regulator</fullName>
    </submittedName>
</protein>
<name>A0A511ZER5_9BACI</name>
<dbReference type="Pfam" id="PF00440">
    <property type="entry name" value="TetR_N"/>
    <property type="match status" value="1"/>
</dbReference>